<name>A0AAN5D5E8_9BILA</name>
<dbReference type="InterPro" id="IPR036734">
    <property type="entry name" value="Neur_chan_lig-bd_sf"/>
</dbReference>
<protein>
    <recommendedName>
        <fullName evidence="2">Neurotransmitter-gated ion-channel ligand-binding domain-containing protein</fullName>
    </recommendedName>
</protein>
<keyword evidence="4" id="KW-1185">Reference proteome</keyword>
<keyword evidence="1" id="KW-1133">Transmembrane helix</keyword>
<feature type="transmembrane region" description="Helical" evidence="1">
    <location>
        <begin position="310"/>
        <end position="332"/>
    </location>
</feature>
<keyword evidence="1" id="KW-0812">Transmembrane</keyword>
<gene>
    <name evidence="3" type="ORF">PMAYCL1PPCAC_26555</name>
</gene>
<dbReference type="EMBL" id="BTRK01000005">
    <property type="protein sequence ID" value="GMR56360.1"/>
    <property type="molecule type" value="Genomic_DNA"/>
</dbReference>
<organism evidence="3 4">
    <name type="scientific">Pristionchus mayeri</name>
    <dbReference type="NCBI Taxonomy" id="1317129"/>
    <lineage>
        <taxon>Eukaryota</taxon>
        <taxon>Metazoa</taxon>
        <taxon>Ecdysozoa</taxon>
        <taxon>Nematoda</taxon>
        <taxon>Chromadorea</taxon>
        <taxon>Rhabditida</taxon>
        <taxon>Rhabditina</taxon>
        <taxon>Diplogasteromorpha</taxon>
        <taxon>Diplogasteroidea</taxon>
        <taxon>Neodiplogasteridae</taxon>
        <taxon>Pristionchus</taxon>
    </lineage>
</organism>
<feature type="non-terminal residue" evidence="3">
    <location>
        <position position="386"/>
    </location>
</feature>
<dbReference type="GO" id="GO:0016020">
    <property type="term" value="C:membrane"/>
    <property type="evidence" value="ECO:0007669"/>
    <property type="project" value="InterPro"/>
</dbReference>
<dbReference type="Pfam" id="PF02931">
    <property type="entry name" value="Neur_chan_LBD"/>
    <property type="match status" value="1"/>
</dbReference>
<accession>A0AAN5D5E8</accession>
<feature type="non-terminal residue" evidence="3">
    <location>
        <position position="1"/>
    </location>
</feature>
<evidence type="ECO:0000313" key="3">
    <source>
        <dbReference type="EMBL" id="GMR56360.1"/>
    </source>
</evidence>
<comment type="caution">
    <text evidence="3">The sequence shown here is derived from an EMBL/GenBank/DDBJ whole genome shotgun (WGS) entry which is preliminary data.</text>
</comment>
<dbReference type="GO" id="GO:0004888">
    <property type="term" value="F:transmembrane signaling receptor activity"/>
    <property type="evidence" value="ECO:0007669"/>
    <property type="project" value="InterPro"/>
</dbReference>
<dbReference type="Proteomes" id="UP001328107">
    <property type="component" value="Unassembled WGS sequence"/>
</dbReference>
<proteinExistence type="predicted"/>
<evidence type="ECO:0000259" key="2">
    <source>
        <dbReference type="Pfam" id="PF02931"/>
    </source>
</evidence>
<dbReference type="InterPro" id="IPR006202">
    <property type="entry name" value="Neur_chan_lig-bd"/>
</dbReference>
<feature type="domain" description="Neurotransmitter-gated ion-channel ligand-binding" evidence="2">
    <location>
        <begin position="22"/>
        <end position="215"/>
    </location>
</feature>
<keyword evidence="1" id="KW-0472">Membrane</keyword>
<evidence type="ECO:0000313" key="4">
    <source>
        <dbReference type="Proteomes" id="UP001328107"/>
    </source>
</evidence>
<dbReference type="PANTHER" id="PTHR18945">
    <property type="entry name" value="NEUROTRANSMITTER GATED ION CHANNEL"/>
    <property type="match status" value="1"/>
</dbReference>
<reference evidence="4" key="1">
    <citation type="submission" date="2022-10" db="EMBL/GenBank/DDBJ databases">
        <title>Genome assembly of Pristionchus species.</title>
        <authorList>
            <person name="Yoshida K."/>
            <person name="Sommer R.J."/>
        </authorList>
    </citation>
    <scope>NUCLEOTIDE SEQUENCE [LARGE SCALE GENOMIC DNA]</scope>
    <source>
        <strain evidence="4">RS5460</strain>
    </source>
</reference>
<dbReference type="SUPFAM" id="SSF63712">
    <property type="entry name" value="Nicotinic receptor ligand binding domain-like"/>
    <property type="match status" value="1"/>
</dbReference>
<dbReference type="InterPro" id="IPR006201">
    <property type="entry name" value="Neur_channel"/>
</dbReference>
<feature type="transmembrane region" description="Helical" evidence="1">
    <location>
        <begin position="253"/>
        <end position="270"/>
    </location>
</feature>
<sequence length="386" mass="45212">DEPAAALPTEDPTHMHEDQTKLEKYLLGKTHSNMVLPEKKLRVQMSPHIENIVLNEDAQTIWISMRNCFFWMDPRVRWNPKDFDGVTSAVMHYWEVWAPHLIAVGSSTPLHDNEQYMRTRVKRVSDWTTYLYKCPGMHTTVPCLVDASAYPYDRQVCQIILADRSYSDRYDKRFARNNKYNAIETDIESPFSQFVNRTHFGTWKLLNMTFQVRTMDKNSNDLRKLQNETEGDRIVFVIKIALQREATFYDTTFLLPAFLFLSISGFSFMCRRRLHTLALLSLNLVLLALFLASSYKRFPLHYSSTPRIVAFWHFEMLLTSMQWLICVGQMIYKSSPRGKQAAAHRLLLPDKADDVFSSEWLFSRFFSLSVLFFLINLLITFVLLIP</sequence>
<dbReference type="AlphaFoldDB" id="A0AAN5D5E8"/>
<dbReference type="GO" id="GO:0005230">
    <property type="term" value="F:extracellular ligand-gated monoatomic ion channel activity"/>
    <property type="evidence" value="ECO:0007669"/>
    <property type="project" value="InterPro"/>
</dbReference>
<feature type="transmembrane region" description="Helical" evidence="1">
    <location>
        <begin position="277"/>
        <end position="295"/>
    </location>
</feature>
<evidence type="ECO:0000256" key="1">
    <source>
        <dbReference type="SAM" id="Phobius"/>
    </source>
</evidence>
<feature type="transmembrane region" description="Helical" evidence="1">
    <location>
        <begin position="365"/>
        <end position="385"/>
    </location>
</feature>
<dbReference type="Gene3D" id="2.70.170.10">
    <property type="entry name" value="Neurotransmitter-gated ion-channel ligand-binding domain"/>
    <property type="match status" value="1"/>
</dbReference>